<dbReference type="OrthoDB" id="155250at2"/>
<dbReference type="Proteomes" id="UP000198943">
    <property type="component" value="Unassembled WGS sequence"/>
</dbReference>
<accession>A0A1G6HK92</accession>
<sequence>MEHAEVVRRMILFDKGDARRIQHFLKVYMFSAVIGKMENLSPEQQEILEIAAILHDIGIHPAEKKYGFSNGKLQEQEGPAYARALLEEVGGYAPELIDRVCFLIAHHHTYEGVDGPDWQILLEADFLVNSFEKKMPEEAIKKMRSRVFKTGSGIAMLNNQYGYEE</sequence>
<evidence type="ECO:0000313" key="2">
    <source>
        <dbReference type="EMBL" id="SDB94669.1"/>
    </source>
</evidence>
<dbReference type="RefSeq" id="WP_093728829.1">
    <property type="nucleotide sequence ID" value="NZ_FMYW01000001.1"/>
</dbReference>
<dbReference type="Gene3D" id="1.10.3210.10">
    <property type="entry name" value="Hypothetical protein af1432"/>
    <property type="match status" value="1"/>
</dbReference>
<dbReference type="AlphaFoldDB" id="A0A1G6HK92"/>
<evidence type="ECO:0000313" key="3">
    <source>
        <dbReference type="Proteomes" id="UP000198943"/>
    </source>
</evidence>
<dbReference type="InterPro" id="IPR003607">
    <property type="entry name" value="HD/PDEase_dom"/>
</dbReference>
<gene>
    <name evidence="2" type="ORF">SAMN04487864_10131</name>
</gene>
<dbReference type="SUPFAM" id="SSF109604">
    <property type="entry name" value="HD-domain/PDEase-like"/>
    <property type="match status" value="1"/>
</dbReference>
<dbReference type="EMBL" id="FMYW01000001">
    <property type="protein sequence ID" value="SDB94669.1"/>
    <property type="molecule type" value="Genomic_DNA"/>
</dbReference>
<dbReference type="CDD" id="cd00077">
    <property type="entry name" value="HDc"/>
    <property type="match status" value="1"/>
</dbReference>
<reference evidence="3" key="1">
    <citation type="submission" date="2016-10" db="EMBL/GenBank/DDBJ databases">
        <authorList>
            <person name="Varghese N."/>
            <person name="Submissions S."/>
        </authorList>
    </citation>
    <scope>NUCLEOTIDE SEQUENCE [LARGE SCALE GENOMIC DNA]</scope>
    <source>
        <strain evidence="3">DSM 11005</strain>
    </source>
</reference>
<dbReference type="Pfam" id="PF01966">
    <property type="entry name" value="HD"/>
    <property type="match status" value="1"/>
</dbReference>
<name>A0A1G6HK92_9FIRM</name>
<organism evidence="2 3">
    <name type="scientific">Succiniclasticum ruminis</name>
    <dbReference type="NCBI Taxonomy" id="40841"/>
    <lineage>
        <taxon>Bacteria</taxon>
        <taxon>Bacillati</taxon>
        <taxon>Bacillota</taxon>
        <taxon>Negativicutes</taxon>
        <taxon>Acidaminococcales</taxon>
        <taxon>Acidaminococcaceae</taxon>
        <taxon>Succiniclasticum</taxon>
    </lineage>
</organism>
<keyword evidence="3" id="KW-1185">Reference proteome</keyword>
<proteinExistence type="predicted"/>
<evidence type="ECO:0000259" key="1">
    <source>
        <dbReference type="Pfam" id="PF01966"/>
    </source>
</evidence>
<dbReference type="InterPro" id="IPR006674">
    <property type="entry name" value="HD_domain"/>
</dbReference>
<feature type="domain" description="HD" evidence="1">
    <location>
        <begin position="20"/>
        <end position="111"/>
    </location>
</feature>
<protein>
    <submittedName>
        <fullName evidence="2">HD domain-containing protein</fullName>
    </submittedName>
</protein>